<keyword evidence="2" id="KW-1185">Reference proteome</keyword>
<evidence type="ECO:0000313" key="1">
    <source>
        <dbReference type="EMBL" id="SSC12093.1"/>
    </source>
</evidence>
<sequence>MLFLYEFYLKSLQRDPLNTVVRNRNGAGIKPAPLEAKIVSAD</sequence>
<gene>
    <name evidence="1" type="ORF">MESINF_0644</name>
</gene>
<proteinExistence type="predicted"/>
<evidence type="ECO:0000313" key="2">
    <source>
        <dbReference type="Proteomes" id="UP000250796"/>
    </source>
</evidence>
<dbReference type="AlphaFoldDB" id="A0A7Z7PQT3"/>
<name>A0A7Z7PQT3_9BACT</name>
<accession>A0A7Z7PQT3</accession>
<organism evidence="1 2">
    <name type="scientific">Mesotoga infera</name>
    <dbReference type="NCBI Taxonomy" id="1236046"/>
    <lineage>
        <taxon>Bacteria</taxon>
        <taxon>Thermotogati</taxon>
        <taxon>Thermotogota</taxon>
        <taxon>Thermotogae</taxon>
        <taxon>Kosmotogales</taxon>
        <taxon>Kosmotogaceae</taxon>
        <taxon>Mesotoga</taxon>
    </lineage>
</organism>
<dbReference type="Proteomes" id="UP000250796">
    <property type="component" value="Chromosome MESINF"/>
</dbReference>
<dbReference type="EMBL" id="LS974202">
    <property type="protein sequence ID" value="SSC12093.1"/>
    <property type="molecule type" value="Genomic_DNA"/>
</dbReference>
<dbReference type="KEGG" id="minf:MESINF_0644"/>
<protein>
    <submittedName>
        <fullName evidence="1">Uncharacterized protein</fullName>
    </submittedName>
</protein>
<reference evidence="1 2" key="1">
    <citation type="submission" date="2017-01" db="EMBL/GenBank/DDBJ databases">
        <authorList>
            <person name="Erauso G."/>
        </authorList>
    </citation>
    <scope>NUCLEOTIDE SEQUENCE [LARGE SCALE GENOMIC DNA]</scope>
    <source>
        <strain evidence="1">MESINF1</strain>
    </source>
</reference>